<comment type="caution">
    <text evidence="1">The sequence shown here is derived from an EMBL/GenBank/DDBJ whole genome shotgun (WGS) entry which is preliminary data.</text>
</comment>
<reference evidence="1 2" key="1">
    <citation type="submission" date="2021-01" db="EMBL/GenBank/DDBJ databases">
        <title>Whole genome shotgun sequence of Planobispora longispora NBRC 13918.</title>
        <authorList>
            <person name="Komaki H."/>
            <person name="Tamura T."/>
        </authorList>
    </citation>
    <scope>NUCLEOTIDE SEQUENCE [LARGE SCALE GENOMIC DNA]</scope>
    <source>
        <strain evidence="1 2">NBRC 13918</strain>
    </source>
</reference>
<dbReference type="AlphaFoldDB" id="A0A8J3RWS4"/>
<name>A0A8J3RWS4_9ACTN</name>
<protein>
    <recommendedName>
        <fullName evidence="3">Cardiolipin synthase N-terminal domain-containing protein</fullName>
    </recommendedName>
</protein>
<evidence type="ECO:0000313" key="1">
    <source>
        <dbReference type="EMBL" id="GIH81576.1"/>
    </source>
</evidence>
<accession>A0A8J3RWS4</accession>
<evidence type="ECO:0008006" key="3">
    <source>
        <dbReference type="Google" id="ProtNLM"/>
    </source>
</evidence>
<organism evidence="1 2">
    <name type="scientific">Planobispora longispora</name>
    <dbReference type="NCBI Taxonomy" id="28887"/>
    <lineage>
        <taxon>Bacteria</taxon>
        <taxon>Bacillati</taxon>
        <taxon>Actinomycetota</taxon>
        <taxon>Actinomycetes</taxon>
        <taxon>Streptosporangiales</taxon>
        <taxon>Streptosporangiaceae</taxon>
        <taxon>Planobispora</taxon>
    </lineage>
</organism>
<gene>
    <name evidence="1" type="ORF">Plo01_80050</name>
</gene>
<dbReference type="EMBL" id="BOOH01000086">
    <property type="protein sequence ID" value="GIH81576.1"/>
    <property type="molecule type" value="Genomic_DNA"/>
</dbReference>
<dbReference type="Proteomes" id="UP000616724">
    <property type="component" value="Unassembled WGS sequence"/>
</dbReference>
<sequence length="76" mass="8487">MTCSRKRRHELSDRQQAAILTLASVELSLTATAAADLWRRPAGQVRGRKGMWWPLLLVQPFGPIAYLTLGRASSPR</sequence>
<evidence type="ECO:0000313" key="2">
    <source>
        <dbReference type="Proteomes" id="UP000616724"/>
    </source>
</evidence>
<dbReference type="RefSeq" id="WP_203895967.1">
    <property type="nucleotide sequence ID" value="NZ_BOOH01000086.1"/>
</dbReference>
<proteinExistence type="predicted"/>
<keyword evidence="2" id="KW-1185">Reference proteome</keyword>